<dbReference type="Proteomes" id="UP000287651">
    <property type="component" value="Unassembled WGS sequence"/>
</dbReference>
<name>A0A426ZTP2_ENSVE</name>
<accession>A0A426ZTP2</accession>
<comment type="caution">
    <text evidence="2">The sequence shown here is derived from an EMBL/GenBank/DDBJ whole genome shotgun (WGS) entry which is preliminary data.</text>
</comment>
<evidence type="ECO:0000313" key="3">
    <source>
        <dbReference type="Proteomes" id="UP000287651"/>
    </source>
</evidence>
<dbReference type="AlphaFoldDB" id="A0A426ZTP2"/>
<keyword evidence="1" id="KW-0472">Membrane</keyword>
<reference evidence="2 3" key="1">
    <citation type="journal article" date="2014" name="Agronomy (Basel)">
        <title>A Draft Genome Sequence for Ensete ventricosum, the Drought-Tolerant Tree Against Hunger.</title>
        <authorList>
            <person name="Harrison J."/>
            <person name="Moore K.A."/>
            <person name="Paszkiewicz K."/>
            <person name="Jones T."/>
            <person name="Grant M."/>
            <person name="Ambacheew D."/>
            <person name="Muzemil S."/>
            <person name="Studholme D.J."/>
        </authorList>
    </citation>
    <scope>NUCLEOTIDE SEQUENCE [LARGE SCALE GENOMIC DNA]</scope>
</reference>
<keyword evidence="1" id="KW-0812">Transmembrane</keyword>
<feature type="transmembrane region" description="Helical" evidence="1">
    <location>
        <begin position="53"/>
        <end position="75"/>
    </location>
</feature>
<protein>
    <submittedName>
        <fullName evidence="2">Uncharacterized protein</fullName>
    </submittedName>
</protein>
<evidence type="ECO:0000313" key="2">
    <source>
        <dbReference type="EMBL" id="RRT67328.1"/>
    </source>
</evidence>
<evidence type="ECO:0000256" key="1">
    <source>
        <dbReference type="SAM" id="Phobius"/>
    </source>
</evidence>
<dbReference type="EMBL" id="AMZH03005082">
    <property type="protein sequence ID" value="RRT67328.1"/>
    <property type="molecule type" value="Genomic_DNA"/>
</dbReference>
<proteinExistence type="predicted"/>
<gene>
    <name evidence="2" type="ORF">B296_00039341</name>
</gene>
<keyword evidence="1" id="KW-1133">Transmembrane helix</keyword>
<sequence length="111" mass="12088">MLHSDYPLSSSKEPFKPSGLDSAFFSATSLDLALQSTPFEQKDSVSLLFLLDFSYSVTLACSVSWIAMVSVSLVSRSIGIKYCSRDAVFEALRFGPVRIALLLACSFFSVA</sequence>
<organism evidence="2 3">
    <name type="scientific">Ensete ventricosum</name>
    <name type="common">Abyssinian banana</name>
    <name type="synonym">Musa ensete</name>
    <dbReference type="NCBI Taxonomy" id="4639"/>
    <lineage>
        <taxon>Eukaryota</taxon>
        <taxon>Viridiplantae</taxon>
        <taxon>Streptophyta</taxon>
        <taxon>Embryophyta</taxon>
        <taxon>Tracheophyta</taxon>
        <taxon>Spermatophyta</taxon>
        <taxon>Magnoliopsida</taxon>
        <taxon>Liliopsida</taxon>
        <taxon>Zingiberales</taxon>
        <taxon>Musaceae</taxon>
        <taxon>Ensete</taxon>
    </lineage>
</organism>